<dbReference type="GO" id="GO:0019988">
    <property type="term" value="P:charged-tRNA amino acid modification"/>
    <property type="evidence" value="ECO:0007669"/>
    <property type="project" value="InterPro"/>
</dbReference>
<comment type="caution">
    <text evidence="3">The sequence shown here is derived from an EMBL/GenBank/DDBJ whole genome shotgun (WGS) entry which is preliminary data.</text>
</comment>
<feature type="domain" description="Rit1 DUSP-like" evidence="1">
    <location>
        <begin position="338"/>
        <end position="454"/>
    </location>
</feature>
<dbReference type="AlphaFoldDB" id="A0AA38RIU9"/>
<dbReference type="PIRSF" id="PIRSF007747">
    <property type="entry name" value="Ribosyl_Ptfrase"/>
    <property type="match status" value="1"/>
</dbReference>
<evidence type="ECO:0000313" key="3">
    <source>
        <dbReference type="EMBL" id="KAJ9142556.1"/>
    </source>
</evidence>
<reference evidence="3" key="1">
    <citation type="submission" date="2022-07" db="EMBL/GenBank/DDBJ databases">
        <title>Fungi with potential for degradation of polypropylene.</title>
        <authorList>
            <person name="Gostincar C."/>
        </authorList>
    </citation>
    <scope>NUCLEOTIDE SEQUENCE</scope>
    <source>
        <strain evidence="3">EXF-13287</strain>
    </source>
</reference>
<keyword evidence="3" id="KW-0808">Transferase</keyword>
<dbReference type="PANTHER" id="PTHR31811">
    <property type="entry name" value="TRNA A64-2'-O-RIBOSYLPHOSPHATE TRANSFERASE"/>
    <property type="match status" value="1"/>
</dbReference>
<feature type="domain" description="Rit1 N-terminal" evidence="2">
    <location>
        <begin position="26"/>
        <end position="284"/>
    </location>
</feature>
<dbReference type="InterPro" id="IPR007306">
    <property type="entry name" value="Rit1"/>
</dbReference>
<dbReference type="Pfam" id="PF04179">
    <property type="entry name" value="Init_tRNA_PT"/>
    <property type="match status" value="1"/>
</dbReference>
<dbReference type="Proteomes" id="UP001174691">
    <property type="component" value="Unassembled WGS sequence"/>
</dbReference>
<evidence type="ECO:0000259" key="1">
    <source>
        <dbReference type="Pfam" id="PF04179"/>
    </source>
</evidence>
<dbReference type="GO" id="GO:0005737">
    <property type="term" value="C:cytoplasm"/>
    <property type="evidence" value="ECO:0007669"/>
    <property type="project" value="TreeGrafter"/>
</dbReference>
<dbReference type="PANTHER" id="PTHR31811:SF0">
    <property type="entry name" value="TRNA A64-2'-O-RIBOSYLPHOSPHATE TRANSFERASE"/>
    <property type="match status" value="1"/>
</dbReference>
<evidence type="ECO:0000313" key="4">
    <source>
        <dbReference type="Proteomes" id="UP001174691"/>
    </source>
</evidence>
<dbReference type="GO" id="GO:0043399">
    <property type="term" value="F:tRNA adenosine(64)-2'-O-ribosylphosphate transferase activity"/>
    <property type="evidence" value="ECO:0007669"/>
    <property type="project" value="InterPro"/>
</dbReference>
<dbReference type="Pfam" id="PF17184">
    <property type="entry name" value="Rit1_C"/>
    <property type="match status" value="1"/>
</dbReference>
<keyword evidence="4" id="KW-1185">Reference proteome</keyword>
<dbReference type="EMBL" id="JANBVN010000121">
    <property type="protein sequence ID" value="KAJ9142556.1"/>
    <property type="molecule type" value="Genomic_DNA"/>
</dbReference>
<name>A0AA38RIU9_9PEZI</name>
<sequence>MPPLTQADLIFSPQANHNFSHILSDLKRSNLSVSNRLRSIKQDSSFVTSLSSLCDLPLVANERCGSWYIPPDAKAASAYFKSTDGHAGQWSFSTRRLNLHLLDLIADKGGCIVVDSTRRGKRMPDALSKTLPIWCCVMNRVIFPDKDEWHGLYTPPSAVAESERSQIEARIPRFVEAFLALGVDLAGVRERAKKPLRPIWRTQDDGLPDEEGVPGDGGFYPVVCCTSSRRVVGAEMSEGGYIQGAGDDTENWAHGLTAQIWWRHADELLRAPEGELQGLIEELVREACEEGGKNSARRLTDVLYVSALPVEEESSGTCLVRLVPEVTDRETWLRSKTEMEVGIGKSKTGGRNLRHALPTICEFVKKFLASHTASSEEEARPKVVVACETGRDLSVGTALALDCWCFDDNSRLRWKEETVSFTKAAIRVRLGRIMTAMPEANPSRTTLQSVNSFLMDWER</sequence>
<accession>A0AA38RIU9</accession>
<proteinExistence type="predicted"/>
<organism evidence="3 4">
    <name type="scientific">Coniochaeta hoffmannii</name>
    <dbReference type="NCBI Taxonomy" id="91930"/>
    <lineage>
        <taxon>Eukaryota</taxon>
        <taxon>Fungi</taxon>
        <taxon>Dikarya</taxon>
        <taxon>Ascomycota</taxon>
        <taxon>Pezizomycotina</taxon>
        <taxon>Sordariomycetes</taxon>
        <taxon>Sordariomycetidae</taxon>
        <taxon>Coniochaetales</taxon>
        <taxon>Coniochaetaceae</taxon>
        <taxon>Coniochaeta</taxon>
    </lineage>
</organism>
<protein>
    <submittedName>
        <fullName evidence="3">Initiator tRNA phosphoribosyl transferase</fullName>
    </submittedName>
</protein>
<dbReference type="InterPro" id="IPR033421">
    <property type="entry name" value="Rit1_DUSP-like"/>
</dbReference>
<gene>
    <name evidence="3" type="ORF">NKR19_g7177</name>
</gene>
<evidence type="ECO:0000259" key="2">
    <source>
        <dbReference type="Pfam" id="PF17184"/>
    </source>
</evidence>
<dbReference type="InterPro" id="IPR033449">
    <property type="entry name" value="Rit1_N"/>
</dbReference>